<evidence type="ECO:0000313" key="2">
    <source>
        <dbReference type="EMBL" id="PWA28583.1"/>
    </source>
</evidence>
<sequence>MCKGLATLPATCLKSAKDIKHKISFLLQKPEPQAADQKEIKEKTATAITKRVPNAAEVEKWKESFCHVMSSEMGRTVFTSFLKSEFSQENADFWIACEDYKKSPPSKMATKAKQMYQQYVEADAPNEVNLDAATREKTRRQIESGGPSCFDEAQKMIYNLMEKDSYRRFLKSKMIQEICQKDNCAAQEKKGCDWPESRQFAKKLLTLIECEKEMAVAQVSEDLSCNHWVFSAVVSFSKTLHLSRLEL</sequence>
<dbReference type="Proteomes" id="UP000250572">
    <property type="component" value="Unassembled WGS sequence"/>
</dbReference>
<dbReference type="PANTHER" id="PTHR10845:SF184">
    <property type="entry name" value="REGULATOR OF G-PROTEIN SIGNALING 4"/>
    <property type="match status" value="1"/>
</dbReference>
<dbReference type="EMBL" id="NHOQ01000815">
    <property type="protein sequence ID" value="PWA28583.1"/>
    <property type="molecule type" value="Genomic_DNA"/>
</dbReference>
<reference evidence="2 3" key="1">
    <citation type="journal article" date="2018" name="G3 (Bethesda)">
        <title>A High-Quality Reference Genome for the Invasive Mosquitofish Gambusia affinis Using a Chicago Library.</title>
        <authorList>
            <person name="Hoffberg S.L."/>
            <person name="Troendle N.J."/>
            <person name="Glenn T.C."/>
            <person name="Mahmud O."/>
            <person name="Louha S."/>
            <person name="Chalopin D."/>
            <person name="Bennetzen J.L."/>
            <person name="Mauricio R."/>
        </authorList>
    </citation>
    <scope>NUCLEOTIDE SEQUENCE [LARGE SCALE GENOMIC DNA]</scope>
    <source>
        <strain evidence="2">NE01/NJP1002.9</strain>
        <tissue evidence="2">Muscle</tissue>
    </source>
</reference>
<evidence type="ECO:0000313" key="3">
    <source>
        <dbReference type="Proteomes" id="UP000250572"/>
    </source>
</evidence>
<dbReference type="SUPFAM" id="SSF48097">
    <property type="entry name" value="Regulator of G-protein signaling, RGS"/>
    <property type="match status" value="1"/>
</dbReference>
<feature type="domain" description="RGS" evidence="1">
    <location>
        <begin position="64"/>
        <end position="179"/>
    </location>
</feature>
<dbReference type="InterPro" id="IPR044926">
    <property type="entry name" value="RGS_subdomain_2"/>
</dbReference>
<dbReference type="InterPro" id="IPR036305">
    <property type="entry name" value="RGS_sf"/>
</dbReference>
<dbReference type="SMART" id="SM00315">
    <property type="entry name" value="RGS"/>
    <property type="match status" value="1"/>
</dbReference>
<dbReference type="Pfam" id="PF00615">
    <property type="entry name" value="RGS"/>
    <property type="match status" value="1"/>
</dbReference>
<dbReference type="PRINTS" id="PR01301">
    <property type="entry name" value="RGSPROTEIN"/>
</dbReference>
<gene>
    <name evidence="2" type="ORF">CCH79_00013553</name>
</gene>
<dbReference type="InterPro" id="IPR016137">
    <property type="entry name" value="RGS"/>
</dbReference>
<dbReference type="Gene3D" id="1.10.167.10">
    <property type="entry name" value="Regulator of G-protein Signalling 4, domain 2"/>
    <property type="match status" value="1"/>
</dbReference>
<feature type="non-terminal residue" evidence="2">
    <location>
        <position position="247"/>
    </location>
</feature>
<accession>A0A315VZ28</accession>
<proteinExistence type="predicted"/>
<name>A0A315VZ28_GAMAF</name>
<evidence type="ECO:0000259" key="1">
    <source>
        <dbReference type="PROSITE" id="PS50132"/>
    </source>
</evidence>
<dbReference type="PROSITE" id="PS50132">
    <property type="entry name" value="RGS"/>
    <property type="match status" value="1"/>
</dbReference>
<dbReference type="STRING" id="33528.ENSGAFP00000022208"/>
<keyword evidence="3" id="KW-1185">Reference proteome</keyword>
<dbReference type="AlphaFoldDB" id="A0A315VZ28"/>
<comment type="caution">
    <text evidence="2">The sequence shown here is derived from an EMBL/GenBank/DDBJ whole genome shotgun (WGS) entry which is preliminary data.</text>
</comment>
<organism evidence="2 3">
    <name type="scientific">Gambusia affinis</name>
    <name type="common">Western mosquitofish</name>
    <name type="synonym">Heterandria affinis</name>
    <dbReference type="NCBI Taxonomy" id="33528"/>
    <lineage>
        <taxon>Eukaryota</taxon>
        <taxon>Metazoa</taxon>
        <taxon>Chordata</taxon>
        <taxon>Craniata</taxon>
        <taxon>Vertebrata</taxon>
        <taxon>Euteleostomi</taxon>
        <taxon>Actinopterygii</taxon>
        <taxon>Neopterygii</taxon>
        <taxon>Teleostei</taxon>
        <taxon>Neoteleostei</taxon>
        <taxon>Acanthomorphata</taxon>
        <taxon>Ovalentaria</taxon>
        <taxon>Atherinomorphae</taxon>
        <taxon>Cyprinodontiformes</taxon>
        <taxon>Poeciliidae</taxon>
        <taxon>Poeciliinae</taxon>
        <taxon>Gambusia</taxon>
    </lineage>
</organism>
<dbReference type="PANTHER" id="PTHR10845">
    <property type="entry name" value="REGULATOR OF G PROTEIN SIGNALING"/>
    <property type="match status" value="1"/>
</dbReference>
<dbReference type="FunFam" id="1.10.167.10:FF:000001">
    <property type="entry name" value="Putative regulator of g-protein signaling 12"/>
    <property type="match status" value="1"/>
</dbReference>
<protein>
    <recommendedName>
        <fullName evidence="1">RGS domain-containing protein</fullName>
    </recommendedName>
</protein>